<dbReference type="EMBL" id="CP084930">
    <property type="protein sequence ID" value="USI72966.1"/>
    <property type="molecule type" value="Genomic_DNA"/>
</dbReference>
<keyword evidence="3" id="KW-1185">Reference proteome</keyword>
<keyword evidence="1" id="KW-0732">Signal</keyword>
<protein>
    <submittedName>
        <fullName evidence="2">Uncharacterized protein</fullName>
    </submittedName>
</protein>
<evidence type="ECO:0000313" key="2">
    <source>
        <dbReference type="EMBL" id="USI72966.1"/>
    </source>
</evidence>
<gene>
    <name evidence="2" type="ORF">LHA26_00350</name>
</gene>
<accession>A0ABY4X8G4</accession>
<proteinExistence type="predicted"/>
<feature type="signal peptide" evidence="1">
    <location>
        <begin position="1"/>
        <end position="21"/>
    </location>
</feature>
<reference evidence="2" key="1">
    <citation type="journal article" date="2022" name="Toxins">
        <title>Genomic Analysis of Sphingopyxis sp. USTB-05 for Biodegrading Cyanobacterial Hepatotoxins.</title>
        <authorList>
            <person name="Liu C."/>
            <person name="Xu Q."/>
            <person name="Zhao Z."/>
            <person name="Zhang H."/>
            <person name="Liu X."/>
            <person name="Yin C."/>
            <person name="Liu Y."/>
            <person name="Yan H."/>
        </authorList>
    </citation>
    <scope>NUCLEOTIDE SEQUENCE</scope>
    <source>
        <strain evidence="2">NBD5</strain>
    </source>
</reference>
<organism evidence="2 3">
    <name type="scientific">Sphingomonas morindae</name>
    <dbReference type="NCBI Taxonomy" id="1541170"/>
    <lineage>
        <taxon>Bacteria</taxon>
        <taxon>Pseudomonadati</taxon>
        <taxon>Pseudomonadota</taxon>
        <taxon>Alphaproteobacteria</taxon>
        <taxon>Sphingomonadales</taxon>
        <taxon>Sphingomonadaceae</taxon>
        <taxon>Sphingomonas</taxon>
    </lineage>
</organism>
<name>A0ABY4X8G4_9SPHN</name>
<evidence type="ECO:0000256" key="1">
    <source>
        <dbReference type="SAM" id="SignalP"/>
    </source>
</evidence>
<dbReference type="RefSeq" id="WP_252166777.1">
    <property type="nucleotide sequence ID" value="NZ_CP084930.1"/>
</dbReference>
<dbReference type="Proteomes" id="UP001056937">
    <property type="component" value="Chromosome 1"/>
</dbReference>
<feature type="chain" id="PRO_5047390315" evidence="1">
    <location>
        <begin position="22"/>
        <end position="163"/>
    </location>
</feature>
<evidence type="ECO:0000313" key="3">
    <source>
        <dbReference type="Proteomes" id="UP001056937"/>
    </source>
</evidence>
<sequence length="163" mass="17650">MRKKGLRCSALFLSAMALVGASPGSGLEQGNRGAAAQLSDEKNQRSVAELRPLNNGDVRQLVIGSVIKPAVQTGLDQSVQAYFADGVFIHFVEIYRHLGRCRISGRNLILQCRSGKRVVRFFSDQSGNFYANSGVGQDNVVRISVKRADPALERESVGATQPC</sequence>